<accession>A0A645F378</accession>
<dbReference type="PROSITE" id="PS51257">
    <property type="entry name" value="PROKAR_LIPOPROTEIN"/>
    <property type="match status" value="1"/>
</dbReference>
<reference evidence="1" key="1">
    <citation type="submission" date="2019-08" db="EMBL/GenBank/DDBJ databases">
        <authorList>
            <person name="Kucharzyk K."/>
            <person name="Murdoch R.W."/>
            <person name="Higgins S."/>
            <person name="Loffler F."/>
        </authorList>
    </citation>
    <scope>NUCLEOTIDE SEQUENCE</scope>
</reference>
<comment type="caution">
    <text evidence="1">The sequence shown here is derived from an EMBL/GenBank/DDBJ whole genome shotgun (WGS) entry which is preliminary data.</text>
</comment>
<evidence type="ECO:0000313" key="1">
    <source>
        <dbReference type="EMBL" id="MPN07869.1"/>
    </source>
</evidence>
<name>A0A645F378_9ZZZZ</name>
<proteinExistence type="predicted"/>
<protein>
    <recommendedName>
        <fullName evidence="2">Peptidase M24 domain-containing protein</fullName>
    </recommendedName>
</protein>
<evidence type="ECO:0008006" key="2">
    <source>
        <dbReference type="Google" id="ProtNLM"/>
    </source>
</evidence>
<sequence length="104" mass="11650">MSSPIKKESEISLRSGMMLQIDIIPSVSGYAGTSCESGIALADENLRNELAKLYPNVWQRITNRQEYIRKILNIDLPDEVLPLSSGVAFYTPFFLESDLALVKE</sequence>
<gene>
    <name evidence="1" type="ORF">SDC9_155141</name>
</gene>
<dbReference type="AlphaFoldDB" id="A0A645F378"/>
<dbReference type="EMBL" id="VSSQ01053879">
    <property type="protein sequence ID" value="MPN07869.1"/>
    <property type="molecule type" value="Genomic_DNA"/>
</dbReference>
<organism evidence="1">
    <name type="scientific">bioreactor metagenome</name>
    <dbReference type="NCBI Taxonomy" id="1076179"/>
    <lineage>
        <taxon>unclassified sequences</taxon>
        <taxon>metagenomes</taxon>
        <taxon>ecological metagenomes</taxon>
    </lineage>
</organism>